<dbReference type="PANTHER" id="PTHR32432:SF3">
    <property type="entry name" value="ETHANOLAMINE UTILIZATION PROTEIN EUTJ"/>
    <property type="match status" value="1"/>
</dbReference>
<dbReference type="Gene3D" id="3.30.1490.300">
    <property type="match status" value="1"/>
</dbReference>
<dbReference type="AlphaFoldDB" id="A0A3B0XYF8"/>
<protein>
    <recommendedName>
        <fullName evidence="2">MSHA biogenesis protein MshI</fullName>
    </recommendedName>
</protein>
<organism evidence="1">
    <name type="scientific">hydrothermal vent metagenome</name>
    <dbReference type="NCBI Taxonomy" id="652676"/>
    <lineage>
        <taxon>unclassified sequences</taxon>
        <taxon>metagenomes</taxon>
        <taxon>ecological metagenomes</taxon>
    </lineage>
</organism>
<evidence type="ECO:0008006" key="2">
    <source>
        <dbReference type="Google" id="ProtNLM"/>
    </source>
</evidence>
<dbReference type="Gene3D" id="3.30.420.40">
    <property type="match status" value="4"/>
</dbReference>
<dbReference type="InterPro" id="IPR043129">
    <property type="entry name" value="ATPase_NBD"/>
</dbReference>
<evidence type="ECO:0000313" key="1">
    <source>
        <dbReference type="EMBL" id="VAW72571.1"/>
    </source>
</evidence>
<accession>A0A3B0XYF8</accession>
<dbReference type="EMBL" id="UOFM01000024">
    <property type="protein sequence ID" value="VAW72571.1"/>
    <property type="molecule type" value="Genomic_DNA"/>
</dbReference>
<dbReference type="InterPro" id="IPR050696">
    <property type="entry name" value="FtsA/MreB"/>
</dbReference>
<gene>
    <name evidence="1" type="ORF">MNBD_GAMMA14-2461</name>
</gene>
<dbReference type="PROSITE" id="PS51257">
    <property type="entry name" value="PROKAR_LIPOPROTEIN"/>
    <property type="match status" value="1"/>
</dbReference>
<name>A0A3B0XYF8_9ZZZZ</name>
<dbReference type="SUPFAM" id="SSF53067">
    <property type="entry name" value="Actin-like ATPase domain"/>
    <property type="match status" value="1"/>
</dbReference>
<dbReference type="PANTHER" id="PTHR32432">
    <property type="entry name" value="CELL DIVISION PROTEIN FTSA-RELATED"/>
    <property type="match status" value="1"/>
</dbReference>
<sequence length="308" mass="33954">MFSFTKKQKGNRLSALVPGSAGTACATVLKTGSGRLKLEQAGVFRPNPGQSLAEHLQQLKHQFTLSRNRTTTLLPMGDYHLMMVDAPEVPPAELKAAVRWRIRDRIDFHIDDALLDVFDAPPSGARGVQESLYVVVSRTSTVQSLIEPFDAAGIDLGIIDIPELAMRNIAAQLAADKEGMALLFFEEDHVLVTLTRNATLYLARNMDFGYRQLQETPELANRLALELQRSMDYYDRHFQQAPISSVVLCPLPVALPGMELRLAEHTGLSVQSINLSEIIEVDENVEVGQLSGCMLAIGAALRTEMTQL</sequence>
<proteinExistence type="predicted"/>
<reference evidence="1" key="1">
    <citation type="submission" date="2018-06" db="EMBL/GenBank/DDBJ databases">
        <authorList>
            <person name="Zhirakovskaya E."/>
        </authorList>
    </citation>
    <scope>NUCLEOTIDE SEQUENCE</scope>
</reference>